<dbReference type="Proteomes" id="UP001497497">
    <property type="component" value="Unassembled WGS sequence"/>
</dbReference>
<evidence type="ECO:0000313" key="5">
    <source>
        <dbReference type="EMBL" id="CAL1544154.1"/>
    </source>
</evidence>
<protein>
    <recommendedName>
        <fullName evidence="4">Lipocalin/cytosolic fatty-acid binding domain-containing protein</fullName>
    </recommendedName>
</protein>
<feature type="signal peptide" evidence="3">
    <location>
        <begin position="1"/>
        <end position="24"/>
    </location>
</feature>
<dbReference type="Gene3D" id="2.40.128.20">
    <property type="match status" value="1"/>
</dbReference>
<dbReference type="InterPro" id="IPR022271">
    <property type="entry name" value="Lipocalin_ApoD"/>
</dbReference>
<dbReference type="GO" id="GO:0005737">
    <property type="term" value="C:cytoplasm"/>
    <property type="evidence" value="ECO:0007669"/>
    <property type="project" value="TreeGrafter"/>
</dbReference>
<dbReference type="PIRSF" id="PIRSF036893">
    <property type="entry name" value="Lipocalin_ApoD"/>
    <property type="match status" value="1"/>
</dbReference>
<feature type="domain" description="Lipocalin/cytosolic fatty-acid binding" evidence="4">
    <location>
        <begin position="45"/>
        <end position="203"/>
    </location>
</feature>
<evidence type="ECO:0000313" key="6">
    <source>
        <dbReference type="Proteomes" id="UP001497497"/>
    </source>
</evidence>
<organism evidence="5 6">
    <name type="scientific">Lymnaea stagnalis</name>
    <name type="common">Great pond snail</name>
    <name type="synonym">Helix stagnalis</name>
    <dbReference type="NCBI Taxonomy" id="6523"/>
    <lineage>
        <taxon>Eukaryota</taxon>
        <taxon>Metazoa</taxon>
        <taxon>Spiralia</taxon>
        <taxon>Lophotrochozoa</taxon>
        <taxon>Mollusca</taxon>
        <taxon>Gastropoda</taxon>
        <taxon>Heterobranchia</taxon>
        <taxon>Euthyneura</taxon>
        <taxon>Panpulmonata</taxon>
        <taxon>Hygrophila</taxon>
        <taxon>Lymnaeoidea</taxon>
        <taxon>Lymnaeidae</taxon>
        <taxon>Lymnaea</taxon>
    </lineage>
</organism>
<dbReference type="PANTHER" id="PTHR10612:SF34">
    <property type="entry name" value="APOLIPOPROTEIN D"/>
    <property type="match status" value="1"/>
</dbReference>
<dbReference type="PANTHER" id="PTHR10612">
    <property type="entry name" value="APOLIPOPROTEIN D"/>
    <property type="match status" value="1"/>
</dbReference>
<dbReference type="Pfam" id="PF08212">
    <property type="entry name" value="Lipocalin_2"/>
    <property type="match status" value="1"/>
</dbReference>
<evidence type="ECO:0000256" key="3">
    <source>
        <dbReference type="PIRNR" id="PIRNR036893"/>
    </source>
</evidence>
<reference evidence="5 6" key="1">
    <citation type="submission" date="2024-04" db="EMBL/GenBank/DDBJ databases">
        <authorList>
            <consortium name="Genoscope - CEA"/>
            <person name="William W."/>
        </authorList>
    </citation>
    <scope>NUCLEOTIDE SEQUENCE [LARGE SCALE GENOMIC DNA]</scope>
</reference>
<proteinExistence type="inferred from homology"/>
<evidence type="ECO:0000259" key="4">
    <source>
        <dbReference type="Pfam" id="PF08212"/>
    </source>
</evidence>
<sequence>MMMMRMMMQTIVVLVTVCLVASWAQQQYVIMTPGVCPDPPTQSNFDIKRFLGIWNVYECFDTPYIFGMTCVQMVFTQEDDQTQYIRMQIRGLRDVEFFGHSIWRSSVEYDGVGTVINSTYPAEWSVLFGGQPEFDRDNVNYYVLSTDYDSFAVVYGCVRPSPIAIKIETAMILTREPNVKPKTLDFLKYNMKSWGIDTKYFNKISAFNC</sequence>
<dbReference type="InterPro" id="IPR000566">
    <property type="entry name" value="Lipocln_cytosolic_FA-bd_dom"/>
</dbReference>
<keyword evidence="3" id="KW-0732">Signal</keyword>
<dbReference type="GO" id="GO:0008289">
    <property type="term" value="F:lipid binding"/>
    <property type="evidence" value="ECO:0007669"/>
    <property type="project" value="UniProtKB-KW"/>
</dbReference>
<dbReference type="InterPro" id="IPR012674">
    <property type="entry name" value="Calycin"/>
</dbReference>
<gene>
    <name evidence="5" type="ORF">GSLYS_00017667001</name>
</gene>
<comment type="similarity">
    <text evidence="1 3">Belongs to the calycin superfamily. Lipocalin family.</text>
</comment>
<dbReference type="GO" id="GO:0006629">
    <property type="term" value="P:lipid metabolic process"/>
    <property type="evidence" value="ECO:0007669"/>
    <property type="project" value="TreeGrafter"/>
</dbReference>
<comment type="caution">
    <text evidence="5">The sequence shown here is derived from an EMBL/GenBank/DDBJ whole genome shotgun (WGS) entry which is preliminary data.</text>
</comment>
<evidence type="ECO:0000256" key="2">
    <source>
        <dbReference type="ARBA" id="ARBA00023121"/>
    </source>
</evidence>
<evidence type="ECO:0000256" key="1">
    <source>
        <dbReference type="ARBA" id="ARBA00006889"/>
    </source>
</evidence>
<dbReference type="GO" id="GO:0000302">
    <property type="term" value="P:response to reactive oxygen species"/>
    <property type="evidence" value="ECO:0007669"/>
    <property type="project" value="TreeGrafter"/>
</dbReference>
<dbReference type="SUPFAM" id="SSF50814">
    <property type="entry name" value="Lipocalins"/>
    <property type="match status" value="1"/>
</dbReference>
<keyword evidence="2" id="KW-0446">Lipid-binding</keyword>
<dbReference type="AlphaFoldDB" id="A0AAV2IEB9"/>
<dbReference type="EMBL" id="CAXITT010000600">
    <property type="protein sequence ID" value="CAL1544154.1"/>
    <property type="molecule type" value="Genomic_DNA"/>
</dbReference>
<name>A0AAV2IEB9_LYMST</name>
<accession>A0AAV2IEB9</accession>
<feature type="chain" id="PRO_5043115524" description="Lipocalin/cytosolic fatty-acid binding domain-containing protein" evidence="3">
    <location>
        <begin position="25"/>
        <end position="209"/>
    </location>
</feature>
<keyword evidence="6" id="KW-1185">Reference proteome</keyword>